<dbReference type="PANTHER" id="PTHR21064:SF6">
    <property type="entry name" value="AMINOGLYCOSIDE PHOSPHOTRANSFERASE DOMAIN-CONTAINING PROTEIN"/>
    <property type="match status" value="1"/>
</dbReference>
<dbReference type="RefSeq" id="WP_093316619.1">
    <property type="nucleotide sequence ID" value="NZ_FOAF01000001.1"/>
</dbReference>
<evidence type="ECO:0000259" key="2">
    <source>
        <dbReference type="Pfam" id="PF01636"/>
    </source>
</evidence>
<feature type="domain" description="Aminoglycoside phosphotransferase" evidence="2">
    <location>
        <begin position="34"/>
        <end position="274"/>
    </location>
</feature>
<dbReference type="Gene3D" id="3.30.200.20">
    <property type="entry name" value="Phosphorylase Kinase, domain 1"/>
    <property type="match status" value="1"/>
</dbReference>
<protein>
    <submittedName>
        <fullName evidence="3">Ser/Thr protein kinase RdoA involved in Cpx stress response, MazF antagonist</fullName>
    </submittedName>
</protein>
<dbReference type="Proteomes" id="UP000199421">
    <property type="component" value="Unassembled WGS sequence"/>
</dbReference>
<reference evidence="4" key="1">
    <citation type="submission" date="2016-10" db="EMBL/GenBank/DDBJ databases">
        <authorList>
            <person name="Varghese N."/>
            <person name="Submissions S."/>
        </authorList>
    </citation>
    <scope>NUCLEOTIDE SEQUENCE [LARGE SCALE GENOMIC DNA]</scope>
    <source>
        <strain evidence="4">DSM 18733</strain>
    </source>
</reference>
<dbReference type="STRING" id="407022.SAMN05661044_00121"/>
<dbReference type="InterPro" id="IPR002575">
    <property type="entry name" value="Aminoglycoside_PTrfase"/>
</dbReference>
<keyword evidence="4" id="KW-1185">Reference proteome</keyword>
<dbReference type="AlphaFoldDB" id="A0A1H7GL56"/>
<evidence type="ECO:0000313" key="4">
    <source>
        <dbReference type="Proteomes" id="UP000199421"/>
    </source>
</evidence>
<dbReference type="PANTHER" id="PTHR21064">
    <property type="entry name" value="AMINOGLYCOSIDE PHOSPHOTRANSFERASE DOMAIN-CONTAINING PROTEIN-RELATED"/>
    <property type="match status" value="1"/>
</dbReference>
<accession>A0A1H7GL56</accession>
<proteinExistence type="inferred from homology"/>
<sequence length="334" mass="38545">MKSVFPATYSTLCPTALSSLISEKYNLRNVHCTFLTRGVGDTYLVESSGNRFILRVYRSSHRNLPQIKEEVSLLLALKQADVSVSYPILDISGEAVQNLGAVEGERHAVLFSYAPGRSLRLLNKNQLRNLGYEMARFHNVSSAIRPGGERWNFNLETTLFKPLEMLESAFSEDAEGYAWLLEKADLVKKKFSQLDTSGFYNGYCHFDFLPKNFHFDGDSVTFFDFDFMGYGWLVNDIVTFWQHLILDVYTGRMTQQAALDAYAIFLDAYRKCRPITEQELAIVPYLGLGFWLFYMGFHTTHDQFYVFTQPPHLKWTTGFLRNMVETYWDNNDDV</sequence>
<keyword evidence="3" id="KW-0808">Transferase</keyword>
<dbReference type="EMBL" id="FOAF01000001">
    <property type="protein sequence ID" value="SEK38838.1"/>
    <property type="molecule type" value="Genomic_DNA"/>
</dbReference>
<gene>
    <name evidence="3" type="ORF">SAMN05661044_00121</name>
</gene>
<name>A0A1H7GL56_OLID1</name>
<dbReference type="OrthoDB" id="241498at2"/>
<dbReference type="InterPro" id="IPR050249">
    <property type="entry name" value="Pseudomonas-type_ThrB"/>
</dbReference>
<dbReference type="Pfam" id="PF01636">
    <property type="entry name" value="APH"/>
    <property type="match status" value="1"/>
</dbReference>
<dbReference type="InterPro" id="IPR011009">
    <property type="entry name" value="Kinase-like_dom_sf"/>
</dbReference>
<evidence type="ECO:0000313" key="3">
    <source>
        <dbReference type="EMBL" id="SEK38838.1"/>
    </source>
</evidence>
<keyword evidence="3" id="KW-0418">Kinase</keyword>
<organism evidence="3 4">
    <name type="scientific">Olivibacter domesticus</name>
    <name type="common">Pseudosphingobacterium domesticum</name>
    <dbReference type="NCBI Taxonomy" id="407022"/>
    <lineage>
        <taxon>Bacteria</taxon>
        <taxon>Pseudomonadati</taxon>
        <taxon>Bacteroidota</taxon>
        <taxon>Sphingobacteriia</taxon>
        <taxon>Sphingobacteriales</taxon>
        <taxon>Sphingobacteriaceae</taxon>
        <taxon>Olivibacter</taxon>
    </lineage>
</organism>
<comment type="similarity">
    <text evidence="1">Belongs to the pseudomonas-type ThrB family.</text>
</comment>
<evidence type="ECO:0000256" key="1">
    <source>
        <dbReference type="ARBA" id="ARBA00038240"/>
    </source>
</evidence>
<dbReference type="Gene3D" id="3.90.1200.10">
    <property type="match status" value="1"/>
</dbReference>
<dbReference type="SUPFAM" id="SSF56112">
    <property type="entry name" value="Protein kinase-like (PK-like)"/>
    <property type="match status" value="1"/>
</dbReference>
<dbReference type="GO" id="GO:0004413">
    <property type="term" value="F:homoserine kinase activity"/>
    <property type="evidence" value="ECO:0007669"/>
    <property type="project" value="TreeGrafter"/>
</dbReference>
<dbReference type="GO" id="GO:0009088">
    <property type="term" value="P:threonine biosynthetic process"/>
    <property type="evidence" value="ECO:0007669"/>
    <property type="project" value="TreeGrafter"/>
</dbReference>